<dbReference type="OrthoDB" id="9801679at2"/>
<keyword evidence="1" id="KW-0808">Transferase</keyword>
<dbReference type="AlphaFoldDB" id="A0A2G8TA23"/>
<dbReference type="EMBL" id="PDOC01000019">
    <property type="protein sequence ID" value="PIL42907.1"/>
    <property type="molecule type" value="Genomic_DNA"/>
</dbReference>
<dbReference type="NCBIfam" id="NF038032">
    <property type="entry name" value="CehA_McbA_metalo"/>
    <property type="match status" value="1"/>
</dbReference>
<keyword evidence="2" id="KW-1185">Reference proteome</keyword>
<name>A0A2G8TA23_9BURK</name>
<protein>
    <submittedName>
        <fullName evidence="1">Phosphotransferase</fullName>
    </submittedName>
</protein>
<accession>A0A2G8TA23</accession>
<evidence type="ECO:0000313" key="1">
    <source>
        <dbReference type="EMBL" id="PIL42907.1"/>
    </source>
</evidence>
<dbReference type="SUPFAM" id="SSF89550">
    <property type="entry name" value="PHP domain-like"/>
    <property type="match status" value="1"/>
</dbReference>
<comment type="caution">
    <text evidence="1">The sequence shown here is derived from an EMBL/GenBank/DDBJ whole genome shotgun (WGS) entry which is preliminary data.</text>
</comment>
<dbReference type="Proteomes" id="UP000230390">
    <property type="component" value="Unassembled WGS sequence"/>
</dbReference>
<organism evidence="1 2">
    <name type="scientific">Massilia eurypsychrophila</name>
    <dbReference type="NCBI Taxonomy" id="1485217"/>
    <lineage>
        <taxon>Bacteria</taxon>
        <taxon>Pseudomonadati</taxon>
        <taxon>Pseudomonadota</taxon>
        <taxon>Betaproteobacteria</taxon>
        <taxon>Burkholderiales</taxon>
        <taxon>Oxalobacteraceae</taxon>
        <taxon>Telluria group</taxon>
        <taxon>Massilia</taxon>
    </lineage>
</organism>
<proteinExistence type="predicted"/>
<sequence length="499" mass="53225">MVFDYPQVDAVQLVSWRLDLVGANGRVVGQWSGVTSLFRDPVSVDVRWDGLAEGAAAAAGIYRVQLRAWSRDESAAGAVGPDDIVEQSWGIAVGRVAAPPMPAFRALPRPGAASSVAPATASLPYTVFLGNLHSQTGHSDGGGELTNCKSAQQAQSALAGPAEAYAYASKRGLDILVASEHNHMYDGSSGTEPNADPVAARNLFRSGIDAAARFNASNPGFLAVYGLEWGVIDRGGHLNIFNSPELLGWERNGDGKLLADILTPKNDFAALYQLMRKRNWVGQFNHPARSGQFIVGGVPMGYSEDGDHAMALCEVVNTNAFSVNTSETETRRSNYELACNRALEAGFHVAFSSNQDNHCANWGASYTNRTGVLIPTGTSLTQDSFLDALRARRVFATMDKGSQLVLTANGKMMGERFVNRGSLTLLAHFASTAGKAVSSVVVFEGVPGRNGTVTELSHAAATTITPSPGEHFYYARVTQEDGNMLWSAPVWVTQKAALQ</sequence>
<reference evidence="1 2" key="1">
    <citation type="submission" date="2017-10" db="EMBL/GenBank/DDBJ databases">
        <title>Massilia psychrophilum sp. nov., a novel purple-pigmented bacterium isolated from Tianshan glacier, Xinjiang Municipality, China.</title>
        <authorList>
            <person name="Wang H."/>
        </authorList>
    </citation>
    <scope>NUCLEOTIDE SEQUENCE [LARGE SCALE GENOMIC DNA]</scope>
    <source>
        <strain evidence="1 2">JCM 30074</strain>
    </source>
</reference>
<gene>
    <name evidence="1" type="ORF">CR105_21855</name>
</gene>
<dbReference type="InterPro" id="IPR016195">
    <property type="entry name" value="Pol/histidinol_Pase-like"/>
</dbReference>
<dbReference type="GO" id="GO:0016740">
    <property type="term" value="F:transferase activity"/>
    <property type="evidence" value="ECO:0007669"/>
    <property type="project" value="UniProtKB-KW"/>
</dbReference>
<dbReference type="Gene3D" id="3.20.20.140">
    <property type="entry name" value="Metal-dependent hydrolases"/>
    <property type="match status" value="1"/>
</dbReference>
<evidence type="ECO:0000313" key="2">
    <source>
        <dbReference type="Proteomes" id="UP000230390"/>
    </source>
</evidence>